<dbReference type="InterPro" id="IPR002935">
    <property type="entry name" value="SAM_O-MeTrfase"/>
</dbReference>
<evidence type="ECO:0000256" key="1">
    <source>
        <dbReference type="ARBA" id="ARBA00022603"/>
    </source>
</evidence>
<dbReference type="AlphaFoldDB" id="A0A0D7A524"/>
<evidence type="ECO:0000256" key="2">
    <source>
        <dbReference type="ARBA" id="ARBA00022679"/>
    </source>
</evidence>
<dbReference type="PANTHER" id="PTHR10509">
    <property type="entry name" value="O-METHYLTRANSFERASE-RELATED"/>
    <property type="match status" value="1"/>
</dbReference>
<keyword evidence="1 5" id="KW-0489">Methyltransferase</keyword>
<evidence type="ECO:0000313" key="6">
    <source>
        <dbReference type="Proteomes" id="UP000054144"/>
    </source>
</evidence>
<dbReference type="InterPro" id="IPR029063">
    <property type="entry name" value="SAM-dependent_MTases_sf"/>
</dbReference>
<dbReference type="PANTHER" id="PTHR10509:SF14">
    <property type="entry name" value="CAFFEOYL-COA O-METHYLTRANSFERASE 3-RELATED"/>
    <property type="match status" value="1"/>
</dbReference>
<dbReference type="PROSITE" id="PS51682">
    <property type="entry name" value="SAM_OMT_I"/>
    <property type="match status" value="1"/>
</dbReference>
<dbReference type="SUPFAM" id="SSF53335">
    <property type="entry name" value="S-adenosyl-L-methionine-dependent methyltransferases"/>
    <property type="match status" value="1"/>
</dbReference>
<comment type="similarity">
    <text evidence="4">Belongs to the class I-like SAM-binding methyltransferase superfamily. Cation-dependent O-methyltransferase family.</text>
</comment>
<dbReference type="Proteomes" id="UP000054144">
    <property type="component" value="Unassembled WGS sequence"/>
</dbReference>
<proteinExistence type="inferred from homology"/>
<organism evidence="5 6">
    <name type="scientific">Fistulina hepatica ATCC 64428</name>
    <dbReference type="NCBI Taxonomy" id="1128425"/>
    <lineage>
        <taxon>Eukaryota</taxon>
        <taxon>Fungi</taxon>
        <taxon>Dikarya</taxon>
        <taxon>Basidiomycota</taxon>
        <taxon>Agaricomycotina</taxon>
        <taxon>Agaricomycetes</taxon>
        <taxon>Agaricomycetidae</taxon>
        <taxon>Agaricales</taxon>
        <taxon>Fistulinaceae</taxon>
        <taxon>Fistulina</taxon>
    </lineage>
</organism>
<keyword evidence="6" id="KW-1185">Reference proteome</keyword>
<evidence type="ECO:0000256" key="3">
    <source>
        <dbReference type="ARBA" id="ARBA00022691"/>
    </source>
</evidence>
<evidence type="ECO:0000313" key="5">
    <source>
        <dbReference type="EMBL" id="KIY46132.1"/>
    </source>
</evidence>
<dbReference type="InterPro" id="IPR050362">
    <property type="entry name" value="Cation-dep_OMT"/>
</dbReference>
<dbReference type="GO" id="GO:0008757">
    <property type="term" value="F:S-adenosylmethionine-dependent methyltransferase activity"/>
    <property type="evidence" value="ECO:0007669"/>
    <property type="project" value="TreeGrafter"/>
</dbReference>
<dbReference type="CDD" id="cd02440">
    <property type="entry name" value="AdoMet_MTases"/>
    <property type="match status" value="1"/>
</dbReference>
<dbReference type="EMBL" id="KN882043">
    <property type="protein sequence ID" value="KIY46132.1"/>
    <property type="molecule type" value="Genomic_DNA"/>
</dbReference>
<keyword evidence="3" id="KW-0949">S-adenosyl-L-methionine</keyword>
<keyword evidence="2 5" id="KW-0808">Transferase</keyword>
<reference evidence="5 6" key="1">
    <citation type="journal article" date="2015" name="Fungal Genet. Biol.">
        <title>Evolution of novel wood decay mechanisms in Agaricales revealed by the genome sequences of Fistulina hepatica and Cylindrobasidium torrendii.</title>
        <authorList>
            <person name="Floudas D."/>
            <person name="Held B.W."/>
            <person name="Riley R."/>
            <person name="Nagy L.G."/>
            <person name="Koehler G."/>
            <person name="Ransdell A.S."/>
            <person name="Younus H."/>
            <person name="Chow J."/>
            <person name="Chiniquy J."/>
            <person name="Lipzen A."/>
            <person name="Tritt A."/>
            <person name="Sun H."/>
            <person name="Haridas S."/>
            <person name="LaButti K."/>
            <person name="Ohm R.A."/>
            <person name="Kues U."/>
            <person name="Blanchette R.A."/>
            <person name="Grigoriev I.V."/>
            <person name="Minto R.E."/>
            <person name="Hibbett D.S."/>
        </authorList>
    </citation>
    <scope>NUCLEOTIDE SEQUENCE [LARGE SCALE GENOMIC DNA]</scope>
    <source>
        <strain evidence="5 6">ATCC 64428</strain>
    </source>
</reference>
<name>A0A0D7A524_9AGAR</name>
<dbReference type="Gene3D" id="3.40.50.150">
    <property type="entry name" value="Vaccinia Virus protein VP39"/>
    <property type="match status" value="1"/>
</dbReference>
<gene>
    <name evidence="5" type="ORF">FISHEDRAFT_47944</name>
</gene>
<accession>A0A0D7A524</accession>
<dbReference type="GO" id="GO:0008171">
    <property type="term" value="F:O-methyltransferase activity"/>
    <property type="evidence" value="ECO:0007669"/>
    <property type="project" value="InterPro"/>
</dbReference>
<evidence type="ECO:0000256" key="4">
    <source>
        <dbReference type="ARBA" id="ARBA00023453"/>
    </source>
</evidence>
<dbReference type="GO" id="GO:0032259">
    <property type="term" value="P:methylation"/>
    <property type="evidence" value="ECO:0007669"/>
    <property type="project" value="UniProtKB-KW"/>
</dbReference>
<dbReference type="Pfam" id="PF01596">
    <property type="entry name" value="Methyltransf_3"/>
    <property type="match status" value="1"/>
</dbReference>
<dbReference type="OrthoDB" id="10251242at2759"/>
<protein>
    <submittedName>
        <fullName evidence="5">S-adenosyl-L-methionine-dependent methyltransferase</fullName>
    </submittedName>
</protein>
<sequence>MSSHNTSATQREEWTRSDKYFENLLIPKDNVLEATRTKTTEASIRDMAVSPAQGKFLHLLARSINAKRIVEVGTLGAYSTIWLARALPEDGKLMTFELSELHAEVARKNLEAAGLSSKATVVVGPAIDGLKRLQPSFDLAFIDADKQSNLEYFIEAKRLVRSGGVIIVDNVVRRGQVADLSITEGRVEGVRRLINALQNDSEVDCTVMGTAGCKGYDGFLYAIRN</sequence>